<accession>A0A344UXD3</accession>
<dbReference type="Pfam" id="PF01180">
    <property type="entry name" value="DHO_dh"/>
    <property type="match status" value="1"/>
</dbReference>
<dbReference type="NCBIfam" id="NF005741">
    <property type="entry name" value="PRK07565.1"/>
    <property type="match status" value="1"/>
</dbReference>
<evidence type="ECO:0000256" key="1">
    <source>
        <dbReference type="ARBA" id="ARBA00001917"/>
    </source>
</evidence>
<keyword evidence="3" id="KW-0285">Flavoprotein</keyword>
<dbReference type="GO" id="GO:0004152">
    <property type="term" value="F:dihydroorotate dehydrogenase activity"/>
    <property type="evidence" value="ECO:0007669"/>
    <property type="project" value="InterPro"/>
</dbReference>
<reference evidence="8 9" key="1">
    <citation type="submission" date="2017-12" db="EMBL/GenBank/DDBJ databases">
        <title>The whole genome sequence of the Acidipropionibacterium virtanenii sp. nov. type strain JS278.</title>
        <authorList>
            <person name="Laine P."/>
            <person name="Deptula P."/>
            <person name="Varmanen P."/>
            <person name="Auvinen P."/>
        </authorList>
    </citation>
    <scope>NUCLEOTIDE SEQUENCE [LARGE SCALE GENOMIC DNA]</scope>
    <source>
        <strain evidence="8 9">JS278</strain>
    </source>
</reference>
<comment type="pathway">
    <text evidence="2">Pyrimidine metabolism; UMP biosynthesis via de novo pathway.</text>
</comment>
<dbReference type="SUPFAM" id="SSF51395">
    <property type="entry name" value="FMN-linked oxidoreductases"/>
    <property type="match status" value="1"/>
</dbReference>
<dbReference type="PIRSF" id="PIRSF000164">
    <property type="entry name" value="DHO_oxidase"/>
    <property type="match status" value="1"/>
</dbReference>
<dbReference type="Proteomes" id="UP000251995">
    <property type="component" value="Chromosome"/>
</dbReference>
<evidence type="ECO:0000256" key="3">
    <source>
        <dbReference type="ARBA" id="ARBA00022630"/>
    </source>
</evidence>
<dbReference type="PANTHER" id="PTHR48109:SF3">
    <property type="entry name" value="SLL0744 PROTEIN"/>
    <property type="match status" value="1"/>
</dbReference>
<dbReference type="GO" id="GO:0044205">
    <property type="term" value="P:'de novo' UMP biosynthetic process"/>
    <property type="evidence" value="ECO:0007669"/>
    <property type="project" value="UniProtKB-UniPathway"/>
</dbReference>
<dbReference type="GO" id="GO:0006207">
    <property type="term" value="P:'de novo' pyrimidine nucleobase biosynthetic process"/>
    <property type="evidence" value="ECO:0007669"/>
    <property type="project" value="TreeGrafter"/>
</dbReference>
<comment type="cofactor">
    <cofactor evidence="1">
        <name>FMN</name>
        <dbReference type="ChEBI" id="CHEBI:58210"/>
    </cofactor>
</comment>
<dbReference type="InterPro" id="IPR013785">
    <property type="entry name" value="Aldolase_TIM"/>
</dbReference>
<dbReference type="OrthoDB" id="9794954at2"/>
<feature type="domain" description="Dihydroorotate dehydrogenase catalytic" evidence="7">
    <location>
        <begin position="5"/>
        <end position="293"/>
    </location>
</feature>
<dbReference type="KEGG" id="acij:JS278_02796"/>
<proteinExistence type="predicted"/>
<gene>
    <name evidence="8" type="primary">preA</name>
    <name evidence="8" type="ORF">JS278_02796</name>
</gene>
<evidence type="ECO:0000256" key="5">
    <source>
        <dbReference type="ARBA" id="ARBA00022975"/>
    </source>
</evidence>
<dbReference type="CDD" id="cd04739">
    <property type="entry name" value="DHOD_like"/>
    <property type="match status" value="1"/>
</dbReference>
<evidence type="ECO:0000313" key="9">
    <source>
        <dbReference type="Proteomes" id="UP000251995"/>
    </source>
</evidence>
<keyword evidence="6 8" id="KW-0560">Oxidoreductase</keyword>
<dbReference type="RefSeq" id="WP_114045730.1">
    <property type="nucleotide sequence ID" value="NZ_CP025198.1"/>
</dbReference>
<dbReference type="UniPathway" id="UPA00070"/>
<dbReference type="PANTHER" id="PTHR48109">
    <property type="entry name" value="DIHYDROOROTATE DEHYDROGENASE (QUINONE), MITOCHONDRIAL-RELATED"/>
    <property type="match status" value="1"/>
</dbReference>
<evidence type="ECO:0000256" key="4">
    <source>
        <dbReference type="ARBA" id="ARBA00022643"/>
    </source>
</evidence>
<evidence type="ECO:0000259" key="7">
    <source>
        <dbReference type="Pfam" id="PF01180"/>
    </source>
</evidence>
<keyword evidence="5" id="KW-0665">Pyrimidine biosynthesis</keyword>
<dbReference type="GO" id="GO:0005737">
    <property type="term" value="C:cytoplasm"/>
    <property type="evidence" value="ECO:0007669"/>
    <property type="project" value="InterPro"/>
</dbReference>
<keyword evidence="9" id="KW-1185">Reference proteome</keyword>
<name>A0A344UXD3_9ACTN</name>
<organism evidence="8 9">
    <name type="scientific">Acidipropionibacterium virtanenii</name>
    <dbReference type="NCBI Taxonomy" id="2057246"/>
    <lineage>
        <taxon>Bacteria</taxon>
        <taxon>Bacillati</taxon>
        <taxon>Actinomycetota</taxon>
        <taxon>Actinomycetes</taxon>
        <taxon>Propionibacteriales</taxon>
        <taxon>Propionibacteriaceae</taxon>
        <taxon>Acidipropionibacterium</taxon>
    </lineage>
</organism>
<dbReference type="EC" id="1.3.1.1" evidence="8"/>
<evidence type="ECO:0000313" key="8">
    <source>
        <dbReference type="EMBL" id="AXE39931.1"/>
    </source>
</evidence>
<dbReference type="EMBL" id="CP025198">
    <property type="protein sequence ID" value="AXE39931.1"/>
    <property type="molecule type" value="Genomic_DNA"/>
</dbReference>
<dbReference type="InterPro" id="IPR005720">
    <property type="entry name" value="Dihydroorotate_DH_cat"/>
</dbReference>
<dbReference type="AlphaFoldDB" id="A0A344UXD3"/>
<dbReference type="InterPro" id="IPR012135">
    <property type="entry name" value="Dihydroorotate_DH_1_2"/>
</dbReference>
<keyword evidence="4" id="KW-0288">FMN</keyword>
<dbReference type="GO" id="GO:0004159">
    <property type="term" value="F:dihydropyrimidine dehydrogenase (NAD+) activity"/>
    <property type="evidence" value="ECO:0007669"/>
    <property type="project" value="UniProtKB-EC"/>
</dbReference>
<dbReference type="Gene3D" id="3.20.20.70">
    <property type="entry name" value="Aldolase class I"/>
    <property type="match status" value="1"/>
</dbReference>
<protein>
    <submittedName>
        <fullName evidence="8">NAD-dependent dihydropyrimidine dehydrogenase subunit PreA</fullName>
        <ecNumber evidence="8">1.3.1.1</ecNumber>
    </submittedName>
</protein>
<evidence type="ECO:0000256" key="2">
    <source>
        <dbReference type="ARBA" id="ARBA00004725"/>
    </source>
</evidence>
<dbReference type="InterPro" id="IPR050074">
    <property type="entry name" value="DHO_dehydrogenase"/>
</dbReference>
<sequence>MSVDLSTTYLGLGLRSPLVASAGPIQQNLDGVRALADSGVGAIVMYSLFEEQVRHEEARQAEIELEYADSFAESLSFFPTVTSNAGGITNEYLAHLEASAKAVDIPVIGSLNGATNGGWVETARRMQDAGAAAVECNIYMVPGDLSTAGSEVEERHVEIVTAVREAVGIPVAVKLSPFFSAPGNMISRLDAAGADGLVLFNRFLQPDIDVEKLEVVPGVWLSHRSDSRIPLTWIASLSGRLHASLAATSGVETSDDVIKYLLAGADVVMTTSSLVRHGASYARALLNGLEEWLARKELTLDQTRGLLAVPADASSSEYERNGYVAALEKAKSTYGA</sequence>
<evidence type="ECO:0000256" key="6">
    <source>
        <dbReference type="ARBA" id="ARBA00023002"/>
    </source>
</evidence>